<dbReference type="PaxDb" id="411470-RUMGNA_00115"/>
<organism evidence="2 3">
    <name type="scientific">Mediterraneibacter gnavus (strain ATCC 29149 / DSM 114966 / JCM 6515 / VPI C7-9)</name>
    <name type="common">Ruminococcus gnavus</name>
    <dbReference type="NCBI Taxonomy" id="411470"/>
    <lineage>
        <taxon>Bacteria</taxon>
        <taxon>Bacillati</taxon>
        <taxon>Bacillota</taxon>
        <taxon>Clostridia</taxon>
        <taxon>Lachnospirales</taxon>
        <taxon>Lachnospiraceae</taxon>
        <taxon>Mediterraneibacter</taxon>
    </lineage>
</organism>
<dbReference type="EMBL" id="AAYG02000001">
    <property type="protein sequence ID" value="EDN79601.1"/>
    <property type="molecule type" value="Genomic_DNA"/>
</dbReference>
<name>A7AXV0_MEDG7</name>
<protein>
    <submittedName>
        <fullName evidence="2">Uncharacterized protein</fullName>
    </submittedName>
</protein>
<reference evidence="2 3" key="1">
    <citation type="submission" date="2007-04" db="EMBL/GenBank/DDBJ databases">
        <authorList>
            <person name="Fulton L."/>
            <person name="Clifton S."/>
            <person name="Fulton B."/>
            <person name="Xu J."/>
            <person name="Minx P."/>
            <person name="Pepin K.H."/>
            <person name="Johnson M."/>
            <person name="Thiruvilangam P."/>
            <person name="Bhonagiri V."/>
            <person name="Nash W.E."/>
            <person name="Mardis E.R."/>
            <person name="Wilson R.K."/>
        </authorList>
    </citation>
    <scope>NUCLEOTIDE SEQUENCE [LARGE SCALE GENOMIC DNA]</scope>
    <source>
        <strain evidence="2 3">ATCC 29149</strain>
    </source>
</reference>
<proteinExistence type="predicted"/>
<feature type="coiled-coil region" evidence="1">
    <location>
        <begin position="502"/>
        <end position="536"/>
    </location>
</feature>
<reference evidence="2 3" key="2">
    <citation type="submission" date="2007-06" db="EMBL/GenBank/DDBJ databases">
        <title>Draft genome sequence of Ruminococcus gnavus (ATCC 29149).</title>
        <authorList>
            <person name="Sudarsanam P."/>
            <person name="Ley R."/>
            <person name="Guruge J."/>
            <person name="Turnbaugh P.J."/>
            <person name="Mahowald M."/>
            <person name="Liep D."/>
            <person name="Gordon J."/>
        </authorList>
    </citation>
    <scope>NUCLEOTIDE SEQUENCE [LARGE SCALE GENOMIC DNA]</scope>
    <source>
        <strain evidence="2 3">ATCC 29149</strain>
    </source>
</reference>
<dbReference type="eggNOG" id="COG4733">
    <property type="taxonomic scope" value="Bacteria"/>
</dbReference>
<dbReference type="RefSeq" id="WP_004840099.1">
    <property type="nucleotide sequence ID" value="NZ_AAYG02000001.1"/>
</dbReference>
<dbReference type="eggNOG" id="COG1196">
    <property type="taxonomic scope" value="Bacteria"/>
</dbReference>
<comment type="caution">
    <text evidence="2">The sequence shown here is derived from an EMBL/GenBank/DDBJ whole genome shotgun (WGS) entry which is preliminary data.</text>
</comment>
<evidence type="ECO:0000313" key="2">
    <source>
        <dbReference type="EMBL" id="EDN79601.1"/>
    </source>
</evidence>
<dbReference type="Proteomes" id="UP000004410">
    <property type="component" value="Unassembled WGS sequence"/>
</dbReference>
<feature type="coiled-coil region" evidence="1">
    <location>
        <begin position="678"/>
        <end position="724"/>
    </location>
</feature>
<evidence type="ECO:0000256" key="1">
    <source>
        <dbReference type="SAM" id="Coils"/>
    </source>
</evidence>
<feature type="coiled-coil region" evidence="1">
    <location>
        <begin position="895"/>
        <end position="951"/>
    </location>
</feature>
<feature type="coiled-coil region" evidence="1">
    <location>
        <begin position="248"/>
        <end position="275"/>
    </location>
</feature>
<keyword evidence="1" id="KW-0175">Coiled coil</keyword>
<gene>
    <name evidence="2" type="ORF">RUMGNA_00115</name>
</gene>
<dbReference type="GeneID" id="69256514"/>
<sequence>MDFAKEFNKLGKNSNIDNIVSQFKEVDSSVVDMAKSVKDGSMSMDEFIEKSTKATTTSSKFSRMAKTAGTALKSIGATALNMFGGFLIAEGLSLAIKGIYNLINADKIAIENGEKAQQEIKEVFDTYNGKVDTIKTLGKKFAQDADSIKTTGDAVESLTKKYAELRKGVSSDNTNLTLSEKEYQDYLDISNQLAESFPSLVSGSDAAGNSILNLGDNASVAADKMEKLQKTQMTLAHNDIVDKSRDTFRGAFEEADNIEDEIKSLKGQEKQLKESSSQISLSRKEIKEQLKNGHLIFKDMSKTDADKMEKALGAYVGKELGRVRRSDVSLDGHTIDRIEFTIDPVVDENKLNEATDMIEARVLAGEDEIAAKKGEIQSNIKAQEQKQKEVWNSFAESTVKPYLETSAAISDMPVELLNAVESNLQNLDWKKLYKEYGGDADQMLLDELVSPLNSLEKPAQEALTKALSLDSSKMSIAEYNKAIDSALKDVSDSKTTRDEWKNRFFKSAIDSATEDANALKEQFKDVEKEIDNLSGEDRELAYQIAIEDEDFDGTWQDVMDKIEVMKEESENPMTFNLGTFTSEVGDAIALIDTLNAALANSYSGKGLSVSYEVDEETGVVQLTGDIANLQAAYSDLEGYDPSTLFERTANGVHINREALRQLQAQEEALNKSKWLEDEKNLTDQLAVATNKLANAKNSGSESEVASAQATVDSLQQQLEQVQLLSAAYDGVTSAYQQWINVQSSGEDGDMYRNVSETMKTRGDALYKEGRYNTEEFRAIADYFSNEDLSTAPMGKLVAAYENAANARERYFTGNKQGIDNFMADMQNDAELMSKGIVKTLEDGTMEFQTGSDKILADKFHLSEEAIQSILRAASEYDDSIKIGKIDGSEDFNASIDEMKSKADEAKGKLEELKNAGNQSLDLNFNFDSTDLADLDSQIERAKTNLDQFKNADGQIDLNIEGAQEAVTILQTLIQQKIMVSQPAIMTIDTTGLDEATADTVSKLQEFQEQLNIVNSLEMQQDFGIQVDTNQLDAAKAKAQELFSELQGKSEDGSLEITPDVKVDTGSMESLEQSLSSMTPEIKAKIVPDGNVSDTLVTGDIKVEDQTAKVDYVRGDQEAPADRTASVDYIKKGTDVGRISLYITSSLPQTVIENPNEATTVYTPDWSKTNLVLTPIMYFNDQQLTLPKTGLTVTWKRQEGSSAPTDLKTGETVKDGVLTVSQNFLGTIQSGILTYIANVQYTDPSTNVTLETQAQMTFSLSKQATEAKYCSVSGESVFLYNSNQTLVGVDTIVLTATCTNVNISQWQYKNANGSFVAMPTTNNPSINGATINIKASENILFNNDVAVIKLVTNDSSVYDLHTITKIRDGAAGNSTVAVVLSNESHTLPCNSSGAVNPDTGYKGAETTVGVFEGGVDVTSKWTISAVPSEGITGTFVGNKYTVTKMDNNIDVGHVEFSCVSKATTLKKRFSLIKQRAGVDGSDAVIYSVEASTLSMNLGKNNVFAPANVTFSGMKQVGAATTQTVYNGRFVILESTDGLNFGTAKYTSSTDEPSKVYTPSNTTVRAIKCELYASGGTTTKLDSQTVMVTRDGTDGGNGKPGEDSISVIMGNEAEVIPCNANGTVKISRDINIPFYAYKGLSRAAVTCTPGTLPSGVTVKTNTAGTTSNDGLLIINVPAGNNLGSASDLSGTFSLTFTVGGVSVVKKFGWTKSIQATNAVLLQIYAPQGDVIVNGGNNVVLETQLSDGSTIIASGITYKWAKFKSGNYEIIEGQTTSKLTVTPVMVDSLASFKCTATYGGKEYIAYWTVTDKNDPLDLQVLCSVGTQLTNETTFGAVYTLAYLNGEEIDPIKSTTFSTEAPKSPHTGDFYYHIDKVKKEVVLKKYNGSAWADAAESDLPTGVYKYYRRQNGVELDTDKEWKTGKVIFVDRELVNKNLVINCEAEISLTT</sequence>
<evidence type="ECO:0000313" key="3">
    <source>
        <dbReference type="Proteomes" id="UP000004410"/>
    </source>
</evidence>
<accession>A7AXV0</accession>